<evidence type="ECO:0000313" key="3">
    <source>
        <dbReference type="Proteomes" id="UP000054010"/>
    </source>
</evidence>
<dbReference type="Proteomes" id="UP000054010">
    <property type="component" value="Unassembled WGS sequence"/>
</dbReference>
<comment type="caution">
    <text evidence="2">The sequence shown here is derived from an EMBL/GenBank/DDBJ whole genome shotgun (WGS) entry which is preliminary data.</text>
</comment>
<organism evidence="2 3">
    <name type="scientific">Oscillochloris trichoides DG-6</name>
    <dbReference type="NCBI Taxonomy" id="765420"/>
    <lineage>
        <taxon>Bacteria</taxon>
        <taxon>Bacillati</taxon>
        <taxon>Chloroflexota</taxon>
        <taxon>Chloroflexia</taxon>
        <taxon>Chloroflexales</taxon>
        <taxon>Chloroflexineae</taxon>
        <taxon>Oscillochloridaceae</taxon>
        <taxon>Oscillochloris</taxon>
    </lineage>
</organism>
<evidence type="ECO:0000259" key="1">
    <source>
        <dbReference type="Pfam" id="PF12770"/>
    </source>
</evidence>
<sequence>MATSGFADLEIGLYRRDAESFTVELRYTRPDDAADIRLSTDRPALASFDLPALIALHMDHEAYGKALSGMLFAQPEVLAAFAEARATTAAQDGVLRIRLFLDPSAPELQSIRWELLRDPKDGAPLFTGERVLFSRFLSSNDWGPVRLRPQSDLRALVVVANPANLESKFRLHPVDVAAEVARARAGMGEAISVTALASDGATRASLDAIITALRDNYDLLYIVAHGVLTPKGKPMLFLEDGNGQTAPTDGIDLVTRINELRERPRLIVLASCESAAEPNPNDGGPLTALGPRLARAGIPAVLAMQGKISMQTVERFMPVFFRELRKDGMIDRAMAVARGTVRDAADHWMPVLYMRLRNGQIWYVPSFSGDSNLEKWPALIGNIRDGLCTPILGPQMNESLVGPPRHAAEVLAEKYRFPMAPDQRDQLPQVAEFLTVNQDAQLPRRELNTYMRNELLLRFGDQLADLKPDASLEDTFAAVGKLRRNQNPADPYKVLADLPFRIYISAGTDNLLVEALRAAGKDPKVEICRWNERLMRFPSVLDNPNYTPSPEQPLIFYLFGVTKVPDSLVLTEDDYFDYLIGVTRNKKWIPPVVSDALADSGLLFLGFRLEDWSFRVLFRSIISPEGRQRRSRYANIAGQILPEEGLFLDPERARRYMESYLRGSEISLFWGSIEDFMQELHRKWSEAGPAPVAAADENPFF</sequence>
<dbReference type="InterPro" id="IPR024983">
    <property type="entry name" value="CHAT_dom"/>
</dbReference>
<dbReference type="OrthoDB" id="163100at2"/>
<keyword evidence="3" id="KW-1185">Reference proteome</keyword>
<protein>
    <recommendedName>
        <fullName evidence="1">CHAT domain-containing protein</fullName>
    </recommendedName>
</protein>
<dbReference type="eggNOG" id="COG4995">
    <property type="taxonomic scope" value="Bacteria"/>
</dbReference>
<evidence type="ECO:0000313" key="2">
    <source>
        <dbReference type="EMBL" id="EFO80255.1"/>
    </source>
</evidence>
<dbReference type="STRING" id="765420.OSCT_1859"/>
<dbReference type="EMBL" id="ADVR01000077">
    <property type="protein sequence ID" value="EFO80255.1"/>
    <property type="molecule type" value="Genomic_DNA"/>
</dbReference>
<dbReference type="HOGENOM" id="CLU_408168_0_0_0"/>
<dbReference type="Pfam" id="PF12770">
    <property type="entry name" value="CHAT"/>
    <property type="match status" value="1"/>
</dbReference>
<dbReference type="AlphaFoldDB" id="E1IEV8"/>
<name>E1IEV8_9CHLR</name>
<dbReference type="Pfam" id="PF13289">
    <property type="entry name" value="SIR2_2"/>
    <property type="match status" value="1"/>
</dbReference>
<reference evidence="2 3" key="1">
    <citation type="journal article" date="2011" name="J. Bacteriol.">
        <title>Draft genome sequence of the anoxygenic filamentous phototrophic bacterium Oscillochloris trichoides subsp. DG-6.</title>
        <authorList>
            <person name="Kuznetsov B.B."/>
            <person name="Ivanovsky R.N."/>
            <person name="Keppen O.I."/>
            <person name="Sukhacheva M.V."/>
            <person name="Bumazhkin B.K."/>
            <person name="Patutina E.O."/>
            <person name="Beletsky A.V."/>
            <person name="Mardanov A.V."/>
            <person name="Baslerov R.V."/>
            <person name="Panteleeva A.N."/>
            <person name="Kolganova T.V."/>
            <person name="Ravin N.V."/>
            <person name="Skryabin K.G."/>
        </authorList>
    </citation>
    <scope>NUCLEOTIDE SEQUENCE [LARGE SCALE GENOMIC DNA]</scope>
    <source>
        <strain evidence="2 3">DG-6</strain>
    </source>
</reference>
<gene>
    <name evidence="2" type="ORF">OSCT_1859</name>
</gene>
<feature type="domain" description="CHAT" evidence="1">
    <location>
        <begin position="62"/>
        <end position="344"/>
    </location>
</feature>
<accession>E1IEV8</accession>
<proteinExistence type="predicted"/>